<dbReference type="FunFam" id="2.60.120.260:FF:000016">
    <property type="entry name" value="Contactin-associated protein-like 4 isoform 1"/>
    <property type="match status" value="1"/>
</dbReference>
<reference evidence="2" key="1">
    <citation type="submission" date="2020-04" db="EMBL/GenBank/DDBJ databases">
        <authorList>
            <person name="Alioto T."/>
            <person name="Alioto T."/>
            <person name="Gomez Garrido J."/>
        </authorList>
    </citation>
    <scope>NUCLEOTIDE SEQUENCE</scope>
    <source>
        <strain evidence="2">A484AB</strain>
    </source>
</reference>
<dbReference type="SMART" id="SM00231">
    <property type="entry name" value="FA58C"/>
    <property type="match status" value="1"/>
</dbReference>
<evidence type="ECO:0000313" key="3">
    <source>
        <dbReference type="Proteomes" id="UP001152795"/>
    </source>
</evidence>
<organism evidence="2 3">
    <name type="scientific">Paramuricea clavata</name>
    <name type="common">Red gorgonian</name>
    <name type="synonym">Violescent sea-whip</name>
    <dbReference type="NCBI Taxonomy" id="317549"/>
    <lineage>
        <taxon>Eukaryota</taxon>
        <taxon>Metazoa</taxon>
        <taxon>Cnidaria</taxon>
        <taxon>Anthozoa</taxon>
        <taxon>Octocorallia</taxon>
        <taxon>Malacalcyonacea</taxon>
        <taxon>Plexauridae</taxon>
        <taxon>Paramuricea</taxon>
    </lineage>
</organism>
<feature type="non-terminal residue" evidence="2">
    <location>
        <position position="567"/>
    </location>
</feature>
<gene>
    <name evidence="2" type="ORF">PACLA_8A050533</name>
</gene>
<dbReference type="AlphaFoldDB" id="A0A6S7HBI0"/>
<dbReference type="PROSITE" id="PS50022">
    <property type="entry name" value="FA58C_3"/>
    <property type="match status" value="1"/>
</dbReference>
<sequence length="567" mass="65605">MERNFVANFNEEVKSKPVKLPKCPSPLINNKSMFWIEPLGLWVPLRQGRKLYEKFSCGINLLCKDPDHSMDPCPHIPRCDHSRSWSAVKLERQKFRELRELRNKQLLEKTLERYRFLAPLNNEAQRLERLQERHERQREWEEAWKLACERREKAGRKKNPRNILPQIIVTNYEFVYTCDEHVNTSNQSRDLYFEESYHVICRPVQYISDENLKTQFLSNRMRGFQNKEPTPGVCVPYTGFDPTENVTTSFDPSEKEPESFATTETREYEPYTRLDHTDKIHGEFPPGNRVDFPRDENAGIKDCDGSTSESSITQDSLLVTSYTCSGSSLDTVVAEVRMTEEIKHADNTDKKGGAWLPRKHDVSPYLQIDLGHVTTIQQVATQGNPDSAVRNERHKRWVTRFSLEFSQDGNNWTEYLESGELKIFTGNSDLETVVLNSLESAVETRYIRFRPKEWHNGIAMRVEVLGLNPFPETVVVEEPENKTAEEELDGSLVAQNVNDDIIDQNQKTQMFFSEVDMNSENIEFGLLVEERAVTPPVVHSPAPSLVSPREQKIEIEDIMESLICSQN</sequence>
<dbReference type="OrthoDB" id="2121618at2759"/>
<dbReference type="EMBL" id="CACRXK020003844">
    <property type="protein sequence ID" value="CAB4000467.1"/>
    <property type="molecule type" value="Genomic_DNA"/>
</dbReference>
<dbReference type="CDD" id="cd00057">
    <property type="entry name" value="FA58C"/>
    <property type="match status" value="1"/>
</dbReference>
<dbReference type="InterPro" id="IPR008979">
    <property type="entry name" value="Galactose-bd-like_sf"/>
</dbReference>
<dbReference type="Pfam" id="PF00754">
    <property type="entry name" value="F5_F8_type_C"/>
    <property type="match status" value="1"/>
</dbReference>
<dbReference type="PANTHER" id="PTHR24543:SF291">
    <property type="entry name" value="SMOKE ALARM, ISOFORM D"/>
    <property type="match status" value="1"/>
</dbReference>
<dbReference type="PANTHER" id="PTHR24543">
    <property type="entry name" value="MULTICOPPER OXIDASE-RELATED"/>
    <property type="match status" value="1"/>
</dbReference>
<dbReference type="Gene3D" id="2.60.120.260">
    <property type="entry name" value="Galactose-binding domain-like"/>
    <property type="match status" value="1"/>
</dbReference>
<dbReference type="PROSITE" id="PS01285">
    <property type="entry name" value="FA58C_1"/>
    <property type="match status" value="1"/>
</dbReference>
<dbReference type="SUPFAM" id="SSF49785">
    <property type="entry name" value="Galactose-binding domain-like"/>
    <property type="match status" value="1"/>
</dbReference>
<accession>A0A6S7HBI0</accession>
<feature type="region of interest" description="Disordered" evidence="1">
    <location>
        <begin position="277"/>
        <end position="310"/>
    </location>
</feature>
<feature type="compositionally biased region" description="Basic and acidic residues" evidence="1">
    <location>
        <begin position="291"/>
        <end position="304"/>
    </location>
</feature>
<dbReference type="Proteomes" id="UP001152795">
    <property type="component" value="Unassembled WGS sequence"/>
</dbReference>
<comment type="caution">
    <text evidence="2">The sequence shown here is derived from an EMBL/GenBank/DDBJ whole genome shotgun (WGS) entry which is preliminary data.</text>
</comment>
<dbReference type="InterPro" id="IPR000421">
    <property type="entry name" value="FA58C"/>
</dbReference>
<feature type="compositionally biased region" description="Basic and acidic residues" evidence="1">
    <location>
        <begin position="252"/>
        <end position="264"/>
    </location>
</feature>
<name>A0A6S7HBI0_PARCT</name>
<evidence type="ECO:0000313" key="2">
    <source>
        <dbReference type="EMBL" id="CAB4000467.1"/>
    </source>
</evidence>
<proteinExistence type="predicted"/>
<protein>
    <submittedName>
        <fullName evidence="2">Uncharacterized protein</fullName>
    </submittedName>
</protein>
<evidence type="ECO:0000256" key="1">
    <source>
        <dbReference type="SAM" id="MobiDB-lite"/>
    </source>
</evidence>
<feature type="region of interest" description="Disordered" evidence="1">
    <location>
        <begin position="245"/>
        <end position="264"/>
    </location>
</feature>
<keyword evidence="3" id="KW-1185">Reference proteome</keyword>